<dbReference type="PANTHER" id="PTHR30349:SF41">
    <property type="entry name" value="INTEGRASE_RECOMBINASE PROTEIN MJ0367-RELATED"/>
    <property type="match status" value="1"/>
</dbReference>
<dbReference type="GO" id="GO:0015074">
    <property type="term" value="P:DNA integration"/>
    <property type="evidence" value="ECO:0007669"/>
    <property type="project" value="InterPro"/>
</dbReference>
<dbReference type="RefSeq" id="WP_047945059.1">
    <property type="nucleotide sequence ID" value="NZ_LDPH01000063.1"/>
</dbReference>
<evidence type="ECO:0000256" key="4">
    <source>
        <dbReference type="PROSITE-ProRule" id="PRU01248"/>
    </source>
</evidence>
<comment type="caution">
    <text evidence="8">The sequence shown here is derived from an EMBL/GenBank/DDBJ whole genome shotgun (WGS) entry which is preliminary data.</text>
</comment>
<dbReference type="Pfam" id="PF00589">
    <property type="entry name" value="Phage_integrase"/>
    <property type="match status" value="1"/>
</dbReference>
<accession>A0A0J1KEF7</accession>
<dbReference type="AlphaFoldDB" id="A0A0J1KEF7"/>
<dbReference type="InterPro" id="IPR050090">
    <property type="entry name" value="Tyrosine_recombinase_XerCD"/>
</dbReference>
<keyword evidence="3" id="KW-0233">DNA recombination</keyword>
<protein>
    <submittedName>
        <fullName evidence="8">Transposase</fullName>
    </submittedName>
</protein>
<sequence>MNLSVGHLLPEGKVSEITQKVTSYFENDIWDADDAAFNDFRKSEWGKTHRKMNFSVFPTKLKNEVKFFILTRIQKDDLQLYSAVHNYARSFKQLSKFLKKFYPNINSFADLDINKALMQLRSHLSELGLSIRIYGRRKLSNYENLLNRLFLFYKDFYDTRDEFEKDIWDVRNIPGARFPDHESRHIVNFKDIPIPFRPLAKRYLKFRISHLSLGQCTLDVRILKLFFTFIHDKNPSWKDLNALTRKDIEDYLIFHNKTFHDKIQSKRSYLIVLNVFLETIEKLQFDEAPALPVNLLLFKEDIPRPIKRSENDIKYIPEGILQQIEEKLEFLKPSKYIPIIVLLRATGWRISDILNLRYDNCLEQTAQGWYLCGDIKKTQVMNHRVPITKEVAEVMEAVIKVIKNQSNTINNPKNYLFVLLEGVRRGRPYNYYDIRRSLKRFTEEQNIVDDSGKPFFIKNHAFRHTKGVELLNNGMNILHVQKWMAHASPEMTLHYAKILDTTMRKSWEEATKQGIFRIDIENKRPVKVELTDIENEDIIEWEYIRHNLDAVKMELGYCMKPIKQPCPTQANPCLSCRNFCTTPEFIPQFEMEITEVKNVIERGRALGRQVWIDKNQTTLDRLEPILETLKNGTTHHLAGKKGREYIGEERTHEK</sequence>
<dbReference type="PATRIC" id="fig|1397.4.peg.4987"/>
<dbReference type="Proteomes" id="UP000036045">
    <property type="component" value="Unassembled WGS sequence"/>
</dbReference>
<organism evidence="8 9">
    <name type="scientific">Niallia circulans</name>
    <name type="common">Bacillus circulans</name>
    <dbReference type="NCBI Taxonomy" id="1397"/>
    <lineage>
        <taxon>Bacteria</taxon>
        <taxon>Bacillati</taxon>
        <taxon>Bacillota</taxon>
        <taxon>Bacilli</taxon>
        <taxon>Bacillales</taxon>
        <taxon>Bacillaceae</taxon>
        <taxon>Niallia</taxon>
    </lineage>
</organism>
<dbReference type="CDD" id="cd01187">
    <property type="entry name" value="INT_tnpB_C_Tn554"/>
    <property type="match status" value="1"/>
</dbReference>
<dbReference type="OrthoDB" id="568347at2"/>
<feature type="domain" description="Core-binding (CB)" evidence="7">
    <location>
        <begin position="194"/>
        <end position="281"/>
    </location>
</feature>
<gene>
    <name evidence="8" type="ORF">ABW02_25840</name>
</gene>
<dbReference type="InterPro" id="IPR044068">
    <property type="entry name" value="CB"/>
</dbReference>
<reference evidence="8 9" key="1">
    <citation type="submission" date="2015-05" db="EMBL/GenBank/DDBJ databases">
        <title>Whole genome sequence and identification of bacterial endophytes from Costus igneus.</title>
        <authorList>
            <person name="Lee Y.P."/>
            <person name="Gan H.M."/>
            <person name="Eng W."/>
            <person name="Wheatley M.S."/>
            <person name="Caraballo A."/>
            <person name="Polter S."/>
            <person name="Savka M.A."/>
            <person name="Hudson A.O."/>
        </authorList>
    </citation>
    <scope>NUCLEOTIDE SEQUENCE [LARGE SCALE GENOMIC DNA]</scope>
    <source>
        <strain evidence="8 9">RIT379</strain>
    </source>
</reference>
<evidence type="ECO:0000256" key="1">
    <source>
        <dbReference type="ARBA" id="ARBA00008857"/>
    </source>
</evidence>
<feature type="region of interest" description="Disordered" evidence="5">
    <location>
        <begin position="633"/>
        <end position="654"/>
    </location>
</feature>
<dbReference type="InterPro" id="IPR011010">
    <property type="entry name" value="DNA_brk_join_enz"/>
</dbReference>
<dbReference type="PROSITE" id="PS51898">
    <property type="entry name" value="TYR_RECOMBINASE"/>
    <property type="match status" value="1"/>
</dbReference>
<name>A0A0J1KEF7_NIACI</name>
<dbReference type="GO" id="GO:0003677">
    <property type="term" value="F:DNA binding"/>
    <property type="evidence" value="ECO:0007669"/>
    <property type="project" value="UniProtKB-UniRule"/>
</dbReference>
<dbReference type="InterPro" id="IPR013762">
    <property type="entry name" value="Integrase-like_cat_sf"/>
</dbReference>
<comment type="similarity">
    <text evidence="1">Belongs to the 'phage' integrase family.</text>
</comment>
<dbReference type="GO" id="GO:0006310">
    <property type="term" value="P:DNA recombination"/>
    <property type="evidence" value="ECO:0007669"/>
    <property type="project" value="UniProtKB-KW"/>
</dbReference>
<proteinExistence type="inferred from homology"/>
<evidence type="ECO:0000259" key="6">
    <source>
        <dbReference type="PROSITE" id="PS51898"/>
    </source>
</evidence>
<dbReference type="PROSITE" id="PS51900">
    <property type="entry name" value="CB"/>
    <property type="match status" value="1"/>
</dbReference>
<evidence type="ECO:0000313" key="8">
    <source>
        <dbReference type="EMBL" id="KLV14850.1"/>
    </source>
</evidence>
<keyword evidence="2 4" id="KW-0238">DNA-binding</keyword>
<dbReference type="EMBL" id="LDPH01000063">
    <property type="protein sequence ID" value="KLV14850.1"/>
    <property type="molecule type" value="Genomic_DNA"/>
</dbReference>
<evidence type="ECO:0000256" key="5">
    <source>
        <dbReference type="SAM" id="MobiDB-lite"/>
    </source>
</evidence>
<evidence type="ECO:0000256" key="3">
    <source>
        <dbReference type="ARBA" id="ARBA00023172"/>
    </source>
</evidence>
<dbReference type="SUPFAM" id="SSF56349">
    <property type="entry name" value="DNA breaking-rejoining enzymes"/>
    <property type="match status" value="1"/>
</dbReference>
<dbReference type="PANTHER" id="PTHR30349">
    <property type="entry name" value="PHAGE INTEGRASE-RELATED"/>
    <property type="match status" value="1"/>
</dbReference>
<keyword evidence="9" id="KW-1185">Reference proteome</keyword>
<dbReference type="InterPro" id="IPR002104">
    <property type="entry name" value="Integrase_catalytic"/>
</dbReference>
<feature type="compositionally biased region" description="Basic and acidic residues" evidence="5">
    <location>
        <begin position="641"/>
        <end position="654"/>
    </location>
</feature>
<evidence type="ECO:0000313" key="9">
    <source>
        <dbReference type="Proteomes" id="UP000036045"/>
    </source>
</evidence>
<feature type="domain" description="Tyr recombinase" evidence="6">
    <location>
        <begin position="311"/>
        <end position="508"/>
    </location>
</feature>
<dbReference type="Gene3D" id="1.10.443.10">
    <property type="entry name" value="Intergrase catalytic core"/>
    <property type="match status" value="1"/>
</dbReference>
<evidence type="ECO:0000259" key="7">
    <source>
        <dbReference type="PROSITE" id="PS51900"/>
    </source>
</evidence>
<evidence type="ECO:0000256" key="2">
    <source>
        <dbReference type="ARBA" id="ARBA00023125"/>
    </source>
</evidence>